<proteinExistence type="predicted"/>
<dbReference type="GO" id="GO:0005829">
    <property type="term" value="C:cytosol"/>
    <property type="evidence" value="ECO:0007669"/>
    <property type="project" value="TreeGrafter"/>
</dbReference>
<dbReference type="InterPro" id="IPR013096">
    <property type="entry name" value="Cupin_2"/>
</dbReference>
<evidence type="ECO:0000256" key="1">
    <source>
        <dbReference type="ARBA" id="ARBA00023125"/>
    </source>
</evidence>
<dbReference type="InterPro" id="IPR001387">
    <property type="entry name" value="Cro/C1-type_HTH"/>
</dbReference>
<dbReference type="CDD" id="cd00093">
    <property type="entry name" value="HTH_XRE"/>
    <property type="match status" value="1"/>
</dbReference>
<dbReference type="SMART" id="SM00530">
    <property type="entry name" value="HTH_XRE"/>
    <property type="match status" value="1"/>
</dbReference>
<gene>
    <name evidence="3" type="ORF">ASZ90_000648</name>
</gene>
<dbReference type="SUPFAM" id="SSF47413">
    <property type="entry name" value="lambda repressor-like DNA-binding domains"/>
    <property type="match status" value="1"/>
</dbReference>
<name>A0A0W8G8G3_9ZZZZ</name>
<reference evidence="3" key="1">
    <citation type="journal article" date="2015" name="Proc. Natl. Acad. Sci. U.S.A.">
        <title>Networks of energetic and metabolic interactions define dynamics in microbial communities.</title>
        <authorList>
            <person name="Embree M."/>
            <person name="Liu J.K."/>
            <person name="Al-Bassam M.M."/>
            <person name="Zengler K."/>
        </authorList>
    </citation>
    <scope>NUCLEOTIDE SEQUENCE</scope>
</reference>
<dbReference type="InterPro" id="IPR050807">
    <property type="entry name" value="TransReg_Diox_bact_type"/>
</dbReference>
<dbReference type="PANTHER" id="PTHR46797">
    <property type="entry name" value="HTH-TYPE TRANSCRIPTIONAL REGULATOR"/>
    <property type="match status" value="1"/>
</dbReference>
<comment type="caution">
    <text evidence="3">The sequence shown here is derived from an EMBL/GenBank/DDBJ whole genome shotgun (WGS) entry which is preliminary data.</text>
</comment>
<dbReference type="SUPFAM" id="SSF51182">
    <property type="entry name" value="RmlC-like cupins"/>
    <property type="match status" value="1"/>
</dbReference>
<accession>A0A0W8G8G3</accession>
<dbReference type="Gene3D" id="1.10.260.40">
    <property type="entry name" value="lambda repressor-like DNA-binding domains"/>
    <property type="match status" value="1"/>
</dbReference>
<keyword evidence="1" id="KW-0238">DNA-binding</keyword>
<dbReference type="InterPro" id="IPR010982">
    <property type="entry name" value="Lambda_DNA-bd_dom_sf"/>
</dbReference>
<organism evidence="3">
    <name type="scientific">hydrocarbon metagenome</name>
    <dbReference type="NCBI Taxonomy" id="938273"/>
    <lineage>
        <taxon>unclassified sequences</taxon>
        <taxon>metagenomes</taxon>
        <taxon>ecological metagenomes</taxon>
    </lineage>
</organism>
<dbReference type="CDD" id="cd02209">
    <property type="entry name" value="cupin_XRE_C"/>
    <property type="match status" value="1"/>
</dbReference>
<sequence>MKDKKLGDRIRAFRELQDISREEMAERTGLSLEFITSLEQDDISPSLGPLLKVSRALGVRLGTFMDDEVGSDCCLVRCTDLGGDGEVVLHTGAPKKGEGLTFHSLGAGKSDRHMEPFFIEIQPEAAGAEKTLSSHEGEEFIVVVSGQVEIVMARETHVLSPGDSIYFNSIVPHHVGCAGTEPAQIYAVLYFPE</sequence>
<dbReference type="GO" id="GO:0003677">
    <property type="term" value="F:DNA binding"/>
    <property type="evidence" value="ECO:0007669"/>
    <property type="project" value="UniProtKB-KW"/>
</dbReference>
<dbReference type="GO" id="GO:0003700">
    <property type="term" value="F:DNA-binding transcription factor activity"/>
    <property type="evidence" value="ECO:0007669"/>
    <property type="project" value="TreeGrafter"/>
</dbReference>
<feature type="domain" description="HTH cro/C1-type" evidence="2">
    <location>
        <begin position="10"/>
        <end position="64"/>
    </location>
</feature>
<evidence type="ECO:0000313" key="3">
    <source>
        <dbReference type="EMBL" id="KUG29448.1"/>
    </source>
</evidence>
<protein>
    <submittedName>
        <fullName evidence="3">Transcriptional regulator, merr family</fullName>
    </submittedName>
</protein>
<dbReference type="Pfam" id="PF07883">
    <property type="entry name" value="Cupin_2"/>
    <property type="match status" value="1"/>
</dbReference>
<dbReference type="Pfam" id="PF01381">
    <property type="entry name" value="HTH_3"/>
    <property type="match status" value="1"/>
</dbReference>
<dbReference type="EMBL" id="LNQE01000082">
    <property type="protein sequence ID" value="KUG29448.1"/>
    <property type="molecule type" value="Genomic_DNA"/>
</dbReference>
<dbReference type="PANTHER" id="PTHR46797:SF19">
    <property type="entry name" value="BLL2473 PROTEIN"/>
    <property type="match status" value="1"/>
</dbReference>
<dbReference type="InterPro" id="IPR014710">
    <property type="entry name" value="RmlC-like_jellyroll"/>
</dbReference>
<evidence type="ECO:0000259" key="2">
    <source>
        <dbReference type="PROSITE" id="PS50943"/>
    </source>
</evidence>
<dbReference type="AlphaFoldDB" id="A0A0W8G8G3"/>
<dbReference type="PROSITE" id="PS50943">
    <property type="entry name" value="HTH_CROC1"/>
    <property type="match status" value="1"/>
</dbReference>
<dbReference type="InterPro" id="IPR011051">
    <property type="entry name" value="RmlC_Cupin_sf"/>
</dbReference>
<dbReference type="Gene3D" id="2.60.120.10">
    <property type="entry name" value="Jelly Rolls"/>
    <property type="match status" value="1"/>
</dbReference>